<evidence type="ECO:0000256" key="1">
    <source>
        <dbReference type="SAM" id="MobiDB-lite"/>
    </source>
</evidence>
<gene>
    <name evidence="2" type="ORF">BJ508DRAFT_343811</name>
</gene>
<feature type="region of interest" description="Disordered" evidence="1">
    <location>
        <begin position="494"/>
        <end position="532"/>
    </location>
</feature>
<reference evidence="2 3" key="1">
    <citation type="journal article" date="2018" name="Nat. Ecol. Evol.">
        <title>Pezizomycetes genomes reveal the molecular basis of ectomycorrhizal truffle lifestyle.</title>
        <authorList>
            <person name="Murat C."/>
            <person name="Payen T."/>
            <person name="Noel B."/>
            <person name="Kuo A."/>
            <person name="Morin E."/>
            <person name="Chen J."/>
            <person name="Kohler A."/>
            <person name="Krizsan K."/>
            <person name="Balestrini R."/>
            <person name="Da Silva C."/>
            <person name="Montanini B."/>
            <person name="Hainaut M."/>
            <person name="Levati E."/>
            <person name="Barry K.W."/>
            <person name="Belfiori B."/>
            <person name="Cichocki N."/>
            <person name="Clum A."/>
            <person name="Dockter R.B."/>
            <person name="Fauchery L."/>
            <person name="Guy J."/>
            <person name="Iotti M."/>
            <person name="Le Tacon F."/>
            <person name="Lindquist E.A."/>
            <person name="Lipzen A."/>
            <person name="Malagnac F."/>
            <person name="Mello A."/>
            <person name="Molinier V."/>
            <person name="Miyauchi S."/>
            <person name="Poulain J."/>
            <person name="Riccioni C."/>
            <person name="Rubini A."/>
            <person name="Sitrit Y."/>
            <person name="Splivallo R."/>
            <person name="Traeger S."/>
            <person name="Wang M."/>
            <person name="Zifcakova L."/>
            <person name="Wipf D."/>
            <person name="Zambonelli A."/>
            <person name="Paolocci F."/>
            <person name="Nowrousian M."/>
            <person name="Ottonello S."/>
            <person name="Baldrian P."/>
            <person name="Spatafora J.W."/>
            <person name="Henrissat B."/>
            <person name="Nagy L.G."/>
            <person name="Aury J.M."/>
            <person name="Wincker P."/>
            <person name="Grigoriev I.V."/>
            <person name="Bonfante P."/>
            <person name="Martin F.M."/>
        </authorList>
    </citation>
    <scope>NUCLEOTIDE SEQUENCE [LARGE SCALE GENOMIC DNA]</scope>
    <source>
        <strain evidence="2 3">RN42</strain>
    </source>
</reference>
<evidence type="ECO:0000313" key="2">
    <source>
        <dbReference type="EMBL" id="RPA71957.1"/>
    </source>
</evidence>
<feature type="region of interest" description="Disordered" evidence="1">
    <location>
        <begin position="142"/>
        <end position="208"/>
    </location>
</feature>
<protein>
    <submittedName>
        <fullName evidence="2">Uncharacterized protein</fullName>
    </submittedName>
</protein>
<accession>A0A3N4HED1</accession>
<organism evidence="2 3">
    <name type="scientific">Ascobolus immersus RN42</name>
    <dbReference type="NCBI Taxonomy" id="1160509"/>
    <lineage>
        <taxon>Eukaryota</taxon>
        <taxon>Fungi</taxon>
        <taxon>Dikarya</taxon>
        <taxon>Ascomycota</taxon>
        <taxon>Pezizomycotina</taxon>
        <taxon>Pezizomycetes</taxon>
        <taxon>Pezizales</taxon>
        <taxon>Ascobolaceae</taxon>
        <taxon>Ascobolus</taxon>
    </lineage>
</organism>
<dbReference type="AlphaFoldDB" id="A0A3N4HED1"/>
<dbReference type="Proteomes" id="UP000275078">
    <property type="component" value="Unassembled WGS sequence"/>
</dbReference>
<feature type="compositionally biased region" description="Acidic residues" evidence="1">
    <location>
        <begin position="184"/>
        <end position="199"/>
    </location>
</feature>
<dbReference type="EMBL" id="ML119889">
    <property type="protein sequence ID" value="RPA71957.1"/>
    <property type="molecule type" value="Genomic_DNA"/>
</dbReference>
<feature type="compositionally biased region" description="Acidic residues" evidence="1">
    <location>
        <begin position="167"/>
        <end position="176"/>
    </location>
</feature>
<keyword evidence="3" id="KW-1185">Reference proteome</keyword>
<name>A0A3N4HED1_ASCIM</name>
<sequence length="744" mass="81368">MNHCRIFHLCVLSRSPNEFPNWKDFLTCSLIPFYLFLSRIYAQTSATPSFHTFYLNTFNMSRYCALTRPTTPTYHALTERIPIPIDPFLLSLDSMARAEANRQAQVKQAPDMDNPLIDHPTMPVYYQNPMILCQLTPGPDADSAAFLGPDGGSKPQAFAEPKNKPDFDEDLDDDINDGGNYDGFESDIEDSDSDSDDDAGSQSDKHLKPVKGEKYFGYNTYISPTDHAIKAQLHRNKVHIGKDASFPDWENLYSDSAAMRFIRRCIEPLSNAFHAQVLKFRDRNPGQDKKIFKLSTWRVVDLERVPGYEPEDNAPTGPRAASITFTRDEFLVLKAAAEIAQADEAFVPYGVANGSKRELVEAQKAAYSNVPSTPLGRYARLDRRLHTILNRLVKKEDLTEDEIAILKYGRVVRKAIAVCMYVRVAKGSKCIGAMKAGIAGRSRVKKQAILDSITRNGKRVTAPSLPNVLTEVLPPVLLEKPFVGLLEAESSEPRQRAILGGNKRRRSAPYRIEKSSGPGGGSSSRGARGSGNLRVSKSASFLKTSAGAAYHPSEPLPLQDAPRSRPISIPQAPVSSPYTFGPLYASSFSDGSSSSNSSGFASNANSFSVGSSSSSSSGFGSYGSSSISLSSVGPLPLPKLQDYDYAVASYQGQYQMPPPPMAAQSGWMVHQNAGQYYQTSHAGSMPASHGTTANTLLPNYQQGHPCTGTSTGITHSAQKHPALTPEVEMGRRDRSSRLASQRLR</sequence>
<proteinExistence type="predicted"/>
<evidence type="ECO:0000313" key="3">
    <source>
        <dbReference type="Proteomes" id="UP000275078"/>
    </source>
</evidence>
<feature type="region of interest" description="Disordered" evidence="1">
    <location>
        <begin position="550"/>
        <end position="573"/>
    </location>
</feature>
<feature type="region of interest" description="Disordered" evidence="1">
    <location>
        <begin position="714"/>
        <end position="744"/>
    </location>
</feature>